<keyword evidence="1" id="KW-1133">Transmembrane helix</keyword>
<evidence type="ECO:0000313" key="4">
    <source>
        <dbReference type="RefSeq" id="XP_018858058.1"/>
    </source>
</evidence>
<accession>A0A2I4HPK3</accession>
<keyword evidence="1" id="KW-0812">Transmembrane</keyword>
<dbReference type="KEGG" id="jre:109020108"/>
<dbReference type="InterPro" id="IPR004158">
    <property type="entry name" value="DUF247_pln"/>
</dbReference>
<proteinExistence type="predicted"/>
<dbReference type="RefSeq" id="XP_018858058.1">
    <property type="nucleotide sequence ID" value="XM_019002513.2"/>
</dbReference>
<dbReference type="PANTHER" id="PTHR31170">
    <property type="entry name" value="BNAC04G53230D PROTEIN"/>
    <property type="match status" value="1"/>
</dbReference>
<dbReference type="RefSeq" id="XP_018858057.1">
    <property type="nucleotide sequence ID" value="XM_019002512.2"/>
</dbReference>
<dbReference type="PANTHER" id="PTHR31170:SF17">
    <property type="match status" value="1"/>
</dbReference>
<gene>
    <name evidence="3 4" type="primary">LOC109020108</name>
</gene>
<keyword evidence="1" id="KW-0472">Membrane</keyword>
<dbReference type="OrthoDB" id="591587at2759"/>
<dbReference type="Proteomes" id="UP000235220">
    <property type="component" value="Chromosome 7"/>
</dbReference>
<keyword evidence="2" id="KW-1185">Reference proteome</keyword>
<feature type="transmembrane region" description="Helical" evidence="1">
    <location>
        <begin position="778"/>
        <end position="802"/>
    </location>
</feature>
<evidence type="ECO:0000313" key="3">
    <source>
        <dbReference type="RefSeq" id="XP_018858057.1"/>
    </source>
</evidence>
<reference evidence="3 4" key="1">
    <citation type="submission" date="2025-04" db="UniProtKB">
        <authorList>
            <consortium name="RefSeq"/>
        </authorList>
    </citation>
    <scope>IDENTIFICATION</scope>
    <source>
        <tissue evidence="3 4">Leaves</tissue>
    </source>
</reference>
<sequence length="803" mass="90187">MSRPNNTLSTRIMEELDVLPRIATERCMGKVHAELRDVNKMAYEPVLLAIGPYNDQDKVGHGFMKEHKLRYLQKMLERTKISVEDYIGALRSGLKARARGYLHAECISKTQSQSDAIVEMMLLDGCFIIELFHRYYKKGGRPKDDPIFQKKWVLPRIARDLLLFENQLPFFVLAILFEMSESNDPSNSEEHIVDIDTDQGTLKMRNRLIDRALGFFSGFLSALLPFKLNKVDNSTKTITDLLDLTLEASNPSLPVIICQRLELGFRFKNAEFEDLLGLIHATICISILDSEIDHAKECQEAGWSQMAKIFKHPFGLIGKAVTSLHAKKKPLVGASSTMEWTPAGASLIEEPLLGASLFEEPVLSGASLSKEPLAVAVAIGQVEFEERRVEEPLDAGFSGASIIQEPLVGASALFKVPLAVHAKGASVSEEPLVGLAEFVERRVEEPLDEGFSGCSKLSVEPPDDGFRRASVIQEPLVGAGALFKETVISAARLSQESRFPVDVREKWKHLVDVLQLKEAGVETTKASKFVSKLNEICRWIIIPYAIELQEAEIEFEKLPEIFYAHLHPDQNGNKEQKSKLSETGTLMTGVESMNAEVLKRLLCEAGVDINKVKKFERLREIEHRNIHGATELEEAGITFKKADKCDMFSIKLNNGQMEISPWSIVDETETCLRNLIAYEQYQDRENGFNYVDNFVCFMDNLINSPKDVELLRRSGIISNYLGDDEVISTMVNKLCDNITISPKSSIYARTSVDLNMYCDTTWNLWKAKLRHDYFNSPWALVSFLAAALLLLLSITQTVLSIIS</sequence>
<dbReference type="GeneID" id="109020108"/>
<protein>
    <submittedName>
        <fullName evidence="3 4">Uncharacterized protein LOC109020108</fullName>
    </submittedName>
</protein>
<dbReference type="Pfam" id="PF03140">
    <property type="entry name" value="DUF247"/>
    <property type="match status" value="2"/>
</dbReference>
<name>A0A2I4HPK3_JUGRE</name>
<dbReference type="AlphaFoldDB" id="A0A2I4HPK3"/>
<evidence type="ECO:0000256" key="1">
    <source>
        <dbReference type="SAM" id="Phobius"/>
    </source>
</evidence>
<evidence type="ECO:0000313" key="2">
    <source>
        <dbReference type="Proteomes" id="UP000235220"/>
    </source>
</evidence>
<organism evidence="2 3">
    <name type="scientific">Juglans regia</name>
    <name type="common">English walnut</name>
    <dbReference type="NCBI Taxonomy" id="51240"/>
    <lineage>
        <taxon>Eukaryota</taxon>
        <taxon>Viridiplantae</taxon>
        <taxon>Streptophyta</taxon>
        <taxon>Embryophyta</taxon>
        <taxon>Tracheophyta</taxon>
        <taxon>Spermatophyta</taxon>
        <taxon>Magnoliopsida</taxon>
        <taxon>eudicotyledons</taxon>
        <taxon>Gunneridae</taxon>
        <taxon>Pentapetalae</taxon>
        <taxon>rosids</taxon>
        <taxon>fabids</taxon>
        <taxon>Fagales</taxon>
        <taxon>Juglandaceae</taxon>
        <taxon>Juglans</taxon>
    </lineage>
</organism>
<dbReference type="Gramene" id="Jr07_15340_p1">
    <property type="protein sequence ID" value="cds.Jr07_15340_p1"/>
    <property type="gene ID" value="Jr07_15340"/>
</dbReference>